<reference evidence="2 3" key="1">
    <citation type="submission" date="2019-10" db="EMBL/GenBank/DDBJ databases">
        <title>Whole genome shotgun sequence of Streptomyces angustmyceticus NBRC 3934.</title>
        <authorList>
            <person name="Hosoyama A."/>
            <person name="Ichikawa N."/>
            <person name="Kimura A."/>
            <person name="Kitahashi Y."/>
            <person name="Komaki H."/>
            <person name="Uohara A."/>
        </authorList>
    </citation>
    <scope>NUCLEOTIDE SEQUENCE [LARGE SCALE GENOMIC DNA]</scope>
    <source>
        <strain evidence="2 3">NBRC 3934</strain>
    </source>
</reference>
<evidence type="ECO:0000256" key="1">
    <source>
        <dbReference type="SAM" id="Phobius"/>
    </source>
</evidence>
<keyword evidence="1" id="KW-0472">Membrane</keyword>
<dbReference type="AlphaFoldDB" id="A0A5J4LQ45"/>
<organism evidence="2 3">
    <name type="scientific">Streptomyces angustmyceticus</name>
    <dbReference type="NCBI Taxonomy" id="285578"/>
    <lineage>
        <taxon>Bacteria</taxon>
        <taxon>Bacillati</taxon>
        <taxon>Actinomycetota</taxon>
        <taxon>Actinomycetes</taxon>
        <taxon>Kitasatosporales</taxon>
        <taxon>Streptomycetaceae</taxon>
        <taxon>Streptomyces</taxon>
    </lineage>
</organism>
<dbReference type="Proteomes" id="UP000325598">
    <property type="component" value="Unassembled WGS sequence"/>
</dbReference>
<feature type="transmembrane region" description="Helical" evidence="1">
    <location>
        <begin position="157"/>
        <end position="185"/>
    </location>
</feature>
<feature type="transmembrane region" description="Helical" evidence="1">
    <location>
        <begin position="81"/>
        <end position="99"/>
    </location>
</feature>
<feature type="transmembrane region" description="Helical" evidence="1">
    <location>
        <begin position="208"/>
        <end position="226"/>
    </location>
</feature>
<gene>
    <name evidence="2" type="ORF">San01_61480</name>
</gene>
<feature type="transmembrane region" description="Helical" evidence="1">
    <location>
        <begin position="120"/>
        <end position="145"/>
    </location>
</feature>
<keyword evidence="1" id="KW-0812">Transmembrane</keyword>
<dbReference type="EMBL" id="BLAG01000020">
    <property type="protein sequence ID" value="GES33660.1"/>
    <property type="molecule type" value="Genomic_DNA"/>
</dbReference>
<feature type="transmembrane region" description="Helical" evidence="1">
    <location>
        <begin position="41"/>
        <end position="61"/>
    </location>
</feature>
<dbReference type="Pfam" id="PF11139">
    <property type="entry name" value="SfLAP"/>
    <property type="match status" value="1"/>
</dbReference>
<comment type="caution">
    <text evidence="2">The sequence shown here is derived from an EMBL/GenBank/DDBJ whole genome shotgun (WGS) entry which is preliminary data.</text>
</comment>
<evidence type="ECO:0000313" key="2">
    <source>
        <dbReference type="EMBL" id="GES33660.1"/>
    </source>
</evidence>
<accession>A0A5J4LQ45</accession>
<feature type="transmembrane region" description="Helical" evidence="1">
    <location>
        <begin position="6"/>
        <end position="29"/>
    </location>
</feature>
<dbReference type="InterPro" id="IPR021315">
    <property type="entry name" value="Gap/Sap"/>
</dbReference>
<name>A0A5J4LQ45_9ACTN</name>
<proteinExistence type="predicted"/>
<keyword evidence="3" id="KW-1185">Reference proteome</keyword>
<sequence length="235" mass="25442">MGVLGQVLPLALVDTLSVSTLGIPVWFLLTPRALRVANVFGYLLIVAFGYLVLGVLMLSALSAVREPLRSALDSPAGDTAMAVSGVVLILIGVWYGLLRRERAREGRFARWREAAVGASATARSVIAVALVAVALEIATMFPYLAAIDILGRGDRPWLAQVAVLALYCVVMIAPAMLMALCRLISQRAVQPALRRIDHWLKANARENTAWLFALVGFLLLSGTTLYERGMDLLSR</sequence>
<evidence type="ECO:0008006" key="4">
    <source>
        <dbReference type="Google" id="ProtNLM"/>
    </source>
</evidence>
<keyword evidence="1" id="KW-1133">Transmembrane helix</keyword>
<protein>
    <recommendedName>
        <fullName evidence="4">GAP family protein</fullName>
    </recommendedName>
</protein>
<dbReference type="RefSeq" id="WP_223659664.1">
    <property type="nucleotide sequence ID" value="NZ_BLAG01000020.1"/>
</dbReference>
<dbReference type="GeneID" id="96750190"/>
<evidence type="ECO:0000313" key="3">
    <source>
        <dbReference type="Proteomes" id="UP000325598"/>
    </source>
</evidence>